<feature type="region of interest" description="Disordered" evidence="8">
    <location>
        <begin position="1"/>
        <end position="29"/>
    </location>
</feature>
<dbReference type="OrthoDB" id="3873887at2"/>
<evidence type="ECO:0000256" key="6">
    <source>
        <dbReference type="ARBA" id="ARBA00023033"/>
    </source>
</evidence>
<dbReference type="InterPro" id="IPR001128">
    <property type="entry name" value="Cyt_P450"/>
</dbReference>
<accession>A0A505D6U5</accession>
<organism evidence="9 10">
    <name type="scientific">Streptomyces sporangiiformans</name>
    <dbReference type="NCBI Taxonomy" id="2315329"/>
    <lineage>
        <taxon>Bacteria</taxon>
        <taxon>Bacillati</taxon>
        <taxon>Actinomycetota</taxon>
        <taxon>Actinomycetes</taxon>
        <taxon>Kitasatosporales</taxon>
        <taxon>Streptomycetaceae</taxon>
        <taxon>Streptomyces</taxon>
    </lineage>
</organism>
<sequence length="397" mass="42814">MTPHSTSRHLVPMHRVSLPESGPPRRGTLATGTPVWLISRHADVRQVLMDPRFNRSSLYGDDPPRLLAVPNLLDNPDGLLNQDGPAHQRLRRTVQRAFTPRAIARWRPWVAGVVETLLDRFSEQPRPADIVEGFTRPLPVSVICRLMGLDHVDGESIRHWSDHALSGGAHTAEEVGRAMREFGEFAAQLIAERRAAPGDDLVSELVAAGDASTGVEDPQLVSLVCGLVVAGHETTMTALGNAVVYLLTDGHAAWQGLAKDEAAAATAAEQLLRTVPLSEGRILPGLIRRAVEDAEIGGVTIPAGSVVAVQTNVANRDPHVYPPGPPDLSAPLPTPSVVFGAGPHHCLGAWLARLELELALHHLAARFPLLSAGFTPDTISWREGQMTRSPLRLPVTW</sequence>
<dbReference type="PRINTS" id="PR00385">
    <property type="entry name" value="P450"/>
</dbReference>
<evidence type="ECO:0000256" key="7">
    <source>
        <dbReference type="RuleBase" id="RU000461"/>
    </source>
</evidence>
<evidence type="ECO:0000256" key="1">
    <source>
        <dbReference type="ARBA" id="ARBA00010617"/>
    </source>
</evidence>
<keyword evidence="4 7" id="KW-0560">Oxidoreductase</keyword>
<dbReference type="PROSITE" id="PS00086">
    <property type="entry name" value="CYTOCHROME_P450"/>
    <property type="match status" value="1"/>
</dbReference>
<dbReference type="RefSeq" id="WP_119104143.1">
    <property type="nucleotide sequence ID" value="NZ_QXMJ01000180.1"/>
</dbReference>
<evidence type="ECO:0000256" key="5">
    <source>
        <dbReference type="ARBA" id="ARBA00023004"/>
    </source>
</evidence>
<comment type="caution">
    <text evidence="9">The sequence shown here is derived from an EMBL/GenBank/DDBJ whole genome shotgun (WGS) entry which is preliminary data.</text>
</comment>
<keyword evidence="2 7" id="KW-0349">Heme</keyword>
<dbReference type="FunFam" id="1.10.630.10:FF:000018">
    <property type="entry name" value="Cytochrome P450 monooxygenase"/>
    <property type="match status" value="1"/>
</dbReference>
<dbReference type="PANTHER" id="PTHR46696">
    <property type="entry name" value="P450, PUTATIVE (EUROFUNG)-RELATED"/>
    <property type="match status" value="1"/>
</dbReference>
<dbReference type="CDD" id="cd11031">
    <property type="entry name" value="Cyp158A-like"/>
    <property type="match status" value="1"/>
</dbReference>
<protein>
    <submittedName>
        <fullName evidence="9">Cytochrome P450</fullName>
    </submittedName>
</protein>
<dbReference type="Gene3D" id="1.10.630.10">
    <property type="entry name" value="Cytochrome P450"/>
    <property type="match status" value="1"/>
</dbReference>
<evidence type="ECO:0000256" key="8">
    <source>
        <dbReference type="SAM" id="MobiDB-lite"/>
    </source>
</evidence>
<dbReference type="EMBL" id="VCHX02000180">
    <property type="protein sequence ID" value="TPQ18002.1"/>
    <property type="molecule type" value="Genomic_DNA"/>
</dbReference>
<keyword evidence="5 7" id="KW-0408">Iron</keyword>
<dbReference type="Proteomes" id="UP000317378">
    <property type="component" value="Unassembled WGS sequence"/>
</dbReference>
<evidence type="ECO:0000256" key="4">
    <source>
        <dbReference type="ARBA" id="ARBA00023002"/>
    </source>
</evidence>
<comment type="similarity">
    <text evidence="1 7">Belongs to the cytochrome P450 family.</text>
</comment>
<dbReference type="Pfam" id="PF00067">
    <property type="entry name" value="p450"/>
    <property type="match status" value="1"/>
</dbReference>
<dbReference type="AlphaFoldDB" id="A0A505D6U5"/>
<evidence type="ECO:0000256" key="2">
    <source>
        <dbReference type="ARBA" id="ARBA00022617"/>
    </source>
</evidence>
<dbReference type="InterPro" id="IPR017972">
    <property type="entry name" value="Cyt_P450_CS"/>
</dbReference>
<dbReference type="GO" id="GO:0020037">
    <property type="term" value="F:heme binding"/>
    <property type="evidence" value="ECO:0007669"/>
    <property type="project" value="InterPro"/>
</dbReference>
<dbReference type="GO" id="GO:0004497">
    <property type="term" value="F:monooxygenase activity"/>
    <property type="evidence" value="ECO:0007669"/>
    <property type="project" value="UniProtKB-KW"/>
</dbReference>
<proteinExistence type="inferred from homology"/>
<dbReference type="SUPFAM" id="SSF48264">
    <property type="entry name" value="Cytochrome P450"/>
    <property type="match status" value="1"/>
</dbReference>
<evidence type="ECO:0000256" key="3">
    <source>
        <dbReference type="ARBA" id="ARBA00022723"/>
    </source>
</evidence>
<keyword evidence="6 7" id="KW-0503">Monooxygenase</keyword>
<dbReference type="PRINTS" id="PR00359">
    <property type="entry name" value="BP450"/>
</dbReference>
<dbReference type="InterPro" id="IPR002397">
    <property type="entry name" value="Cyt_P450_B"/>
</dbReference>
<dbReference type="PANTHER" id="PTHR46696:SF1">
    <property type="entry name" value="CYTOCHROME P450 YJIB-RELATED"/>
    <property type="match status" value="1"/>
</dbReference>
<gene>
    <name evidence="9" type="ORF">FGD71_032495</name>
</gene>
<evidence type="ECO:0000313" key="10">
    <source>
        <dbReference type="Proteomes" id="UP000317378"/>
    </source>
</evidence>
<keyword evidence="3 7" id="KW-0479">Metal-binding</keyword>
<reference evidence="9 10" key="1">
    <citation type="submission" date="2019-06" db="EMBL/GenBank/DDBJ databases">
        <title>Streptomyces sporangiiformans sp. nov., a novel actinomycete isolated from soil in Mount Song.</title>
        <authorList>
            <person name="Han L."/>
        </authorList>
    </citation>
    <scope>NUCLEOTIDE SEQUENCE [LARGE SCALE GENOMIC DNA]</scope>
    <source>
        <strain evidence="9 10">NEAU-SSA 1</strain>
    </source>
</reference>
<dbReference type="GO" id="GO:0005506">
    <property type="term" value="F:iron ion binding"/>
    <property type="evidence" value="ECO:0007669"/>
    <property type="project" value="InterPro"/>
</dbReference>
<evidence type="ECO:0000313" key="9">
    <source>
        <dbReference type="EMBL" id="TPQ18002.1"/>
    </source>
</evidence>
<name>A0A505D6U5_9ACTN</name>
<dbReference type="GO" id="GO:0016705">
    <property type="term" value="F:oxidoreductase activity, acting on paired donors, with incorporation or reduction of molecular oxygen"/>
    <property type="evidence" value="ECO:0007669"/>
    <property type="project" value="InterPro"/>
</dbReference>
<keyword evidence="10" id="KW-1185">Reference proteome</keyword>
<dbReference type="InterPro" id="IPR036396">
    <property type="entry name" value="Cyt_P450_sf"/>
</dbReference>